<evidence type="ECO:0000313" key="1">
    <source>
        <dbReference type="EMBL" id="EMK22913.1"/>
    </source>
</evidence>
<dbReference type="AlphaFoldDB" id="M6F2C0"/>
<proteinExistence type="predicted"/>
<sequence length="45" mass="5222">MQKFFDCIRNDSMIKKVSDYSNADSILLLIDPNNHFTILSIDCKN</sequence>
<name>M6F2C0_9LEPT</name>
<protein>
    <submittedName>
        <fullName evidence="1">Uncharacterized protein</fullName>
    </submittedName>
</protein>
<evidence type="ECO:0000313" key="2">
    <source>
        <dbReference type="Proteomes" id="UP000011980"/>
    </source>
</evidence>
<dbReference type="EMBL" id="ANCE01000157">
    <property type="protein sequence ID" value="EMK22913.1"/>
    <property type="molecule type" value="Genomic_DNA"/>
</dbReference>
<dbReference type="PATRIC" id="fig|1240687.3.peg.3228"/>
<reference evidence="1 2" key="1">
    <citation type="submission" date="2013-01" db="EMBL/GenBank/DDBJ databases">
        <authorList>
            <person name="Harkins D.M."/>
            <person name="Durkin A.S."/>
            <person name="Brinkac L.M."/>
            <person name="Haft D.H."/>
            <person name="Selengut J.D."/>
            <person name="Sanka R."/>
            <person name="DePew J."/>
            <person name="Purushe J."/>
            <person name="Galloway R.L."/>
            <person name="Vinetz J.M."/>
            <person name="Sutton G.G."/>
            <person name="Nierman W.C."/>
            <person name="Fouts D.E."/>
        </authorList>
    </citation>
    <scope>NUCLEOTIDE SEQUENCE [LARGE SCALE GENOMIC DNA]</scope>
    <source>
        <strain evidence="1 2">Nikolaevo</strain>
    </source>
</reference>
<gene>
    <name evidence="1" type="ORF">LEP1GSC008_0681</name>
</gene>
<dbReference type="Proteomes" id="UP000011980">
    <property type="component" value="Unassembled WGS sequence"/>
</dbReference>
<accession>M6F2C0</accession>
<comment type="caution">
    <text evidence="1">The sequence shown here is derived from an EMBL/GenBank/DDBJ whole genome shotgun (WGS) entry which is preliminary data.</text>
</comment>
<organism evidence="1 2">
    <name type="scientific">Leptospira kirschneri serovar Bulgarica str. Nikolaevo</name>
    <dbReference type="NCBI Taxonomy" id="1240687"/>
    <lineage>
        <taxon>Bacteria</taxon>
        <taxon>Pseudomonadati</taxon>
        <taxon>Spirochaetota</taxon>
        <taxon>Spirochaetia</taxon>
        <taxon>Leptospirales</taxon>
        <taxon>Leptospiraceae</taxon>
        <taxon>Leptospira</taxon>
    </lineage>
</organism>